<gene>
    <name evidence="2" type="ORF">BDD43_2546</name>
</gene>
<dbReference type="RefSeq" id="WP_162847059.1">
    <property type="nucleotide sequence ID" value="NZ_RBKU01000001.1"/>
</dbReference>
<evidence type="ECO:0000313" key="2">
    <source>
        <dbReference type="EMBL" id="RKR82369.1"/>
    </source>
</evidence>
<dbReference type="Proteomes" id="UP000268007">
    <property type="component" value="Unassembled WGS sequence"/>
</dbReference>
<comment type="caution">
    <text evidence="2">The sequence shown here is derived from an EMBL/GenBank/DDBJ whole genome shotgun (WGS) entry which is preliminary data.</text>
</comment>
<organism evidence="2 3">
    <name type="scientific">Mucilaginibacter gracilis</name>
    <dbReference type="NCBI Taxonomy" id="423350"/>
    <lineage>
        <taxon>Bacteria</taxon>
        <taxon>Pseudomonadati</taxon>
        <taxon>Bacteroidota</taxon>
        <taxon>Sphingobacteriia</taxon>
        <taxon>Sphingobacteriales</taxon>
        <taxon>Sphingobacteriaceae</taxon>
        <taxon>Mucilaginibacter</taxon>
    </lineage>
</organism>
<dbReference type="AlphaFoldDB" id="A0A495J2Y0"/>
<keyword evidence="3" id="KW-1185">Reference proteome</keyword>
<proteinExistence type="predicted"/>
<evidence type="ECO:0000259" key="1">
    <source>
        <dbReference type="Pfam" id="PF06527"/>
    </source>
</evidence>
<name>A0A495J2Y0_9SPHI</name>
<sequence>MPAFSRPYEDEVLSSWLTRLAFDNGLNRRMLLTGAGLKLEGKTDFNIDHLNDIRALDVLSDYANCSSDAIRNASLHYYNNKLFTVKNNGAIPLIWQAKRPVSIFNDASGQGNLLFCPGCLARRDHPVYYRRKWRLSISFVCLQCKCYLREVCPHCSKPSSKMRDVSAMVDYKNCDRYLLACGICKGDISKCIPQSAPEHIIRMQQQINNYLDQPYGTTERYSVGYFKVVHGIARMLLKNSLNLRYGPFVSYVYHQTQTVDYRLDHRNADLADLTVRQRADVFRMAMWLLEEWPGRLTKLCIKYRLNQKSMLSIVPDPPLWYYNTIGDLPDGRSNEDRVSKRWTLSVEDLQSIEDRRKRWRYDIDVQEEYYNGNTSYIDPLPEYDRTRDLYEMLYVKRYRSYY</sequence>
<dbReference type="EMBL" id="RBKU01000001">
    <property type="protein sequence ID" value="RKR82369.1"/>
    <property type="molecule type" value="Genomic_DNA"/>
</dbReference>
<evidence type="ECO:0000313" key="3">
    <source>
        <dbReference type="Proteomes" id="UP000268007"/>
    </source>
</evidence>
<dbReference type="InterPro" id="IPR009492">
    <property type="entry name" value="TniQ"/>
</dbReference>
<protein>
    <submittedName>
        <fullName evidence="2">TniQ protein</fullName>
    </submittedName>
</protein>
<reference evidence="2 3" key="1">
    <citation type="submission" date="2018-10" db="EMBL/GenBank/DDBJ databases">
        <title>Genomic Encyclopedia of Archaeal and Bacterial Type Strains, Phase II (KMG-II): from individual species to whole genera.</title>
        <authorList>
            <person name="Goeker M."/>
        </authorList>
    </citation>
    <scope>NUCLEOTIDE SEQUENCE [LARGE SCALE GENOMIC DNA]</scope>
    <source>
        <strain evidence="2 3">DSM 18602</strain>
    </source>
</reference>
<feature type="domain" description="TniQ" evidence="1">
    <location>
        <begin position="3"/>
        <end position="148"/>
    </location>
</feature>
<accession>A0A495J2Y0</accession>
<dbReference type="Pfam" id="PF06527">
    <property type="entry name" value="TniQ"/>
    <property type="match status" value="1"/>
</dbReference>